<evidence type="ECO:0000259" key="2">
    <source>
        <dbReference type="Pfam" id="PF20434"/>
    </source>
</evidence>
<organism evidence="3 4">
    <name type="scientific">Streptosporangium fragile</name>
    <dbReference type="NCBI Taxonomy" id="46186"/>
    <lineage>
        <taxon>Bacteria</taxon>
        <taxon>Bacillati</taxon>
        <taxon>Actinomycetota</taxon>
        <taxon>Actinomycetes</taxon>
        <taxon>Streptosporangiales</taxon>
        <taxon>Streptosporangiaceae</taxon>
        <taxon>Streptosporangium</taxon>
    </lineage>
</organism>
<dbReference type="PANTHER" id="PTHR48081:SF13">
    <property type="entry name" value="ALPHA_BETA HYDROLASE"/>
    <property type="match status" value="1"/>
</dbReference>
<dbReference type="Gene3D" id="3.40.50.1820">
    <property type="entry name" value="alpha/beta hydrolase"/>
    <property type="match status" value="1"/>
</dbReference>
<dbReference type="Proteomes" id="UP001500831">
    <property type="component" value="Unassembled WGS sequence"/>
</dbReference>
<feature type="domain" description="BD-FAE-like" evidence="2">
    <location>
        <begin position="50"/>
        <end position="260"/>
    </location>
</feature>
<dbReference type="PANTHER" id="PTHR48081">
    <property type="entry name" value="AB HYDROLASE SUPERFAMILY PROTEIN C4A8.06C"/>
    <property type="match status" value="1"/>
</dbReference>
<keyword evidence="4" id="KW-1185">Reference proteome</keyword>
<name>A0ABN3W811_9ACTN</name>
<dbReference type="Pfam" id="PF20434">
    <property type="entry name" value="BD-FAE"/>
    <property type="match status" value="1"/>
</dbReference>
<comment type="caution">
    <text evidence="3">The sequence shown here is derived from an EMBL/GenBank/DDBJ whole genome shotgun (WGS) entry which is preliminary data.</text>
</comment>
<dbReference type="SUPFAM" id="SSF53474">
    <property type="entry name" value="alpha/beta-Hydrolases"/>
    <property type="match status" value="1"/>
</dbReference>
<evidence type="ECO:0000313" key="4">
    <source>
        <dbReference type="Proteomes" id="UP001500831"/>
    </source>
</evidence>
<evidence type="ECO:0000313" key="3">
    <source>
        <dbReference type="EMBL" id="GAA2899764.1"/>
    </source>
</evidence>
<reference evidence="3 4" key="1">
    <citation type="journal article" date="2019" name="Int. J. Syst. Evol. Microbiol.">
        <title>The Global Catalogue of Microorganisms (GCM) 10K type strain sequencing project: providing services to taxonomists for standard genome sequencing and annotation.</title>
        <authorList>
            <consortium name="The Broad Institute Genomics Platform"/>
            <consortium name="The Broad Institute Genome Sequencing Center for Infectious Disease"/>
            <person name="Wu L."/>
            <person name="Ma J."/>
        </authorList>
    </citation>
    <scope>NUCLEOTIDE SEQUENCE [LARGE SCALE GENOMIC DNA]</scope>
    <source>
        <strain evidence="3 4">JCM 6242</strain>
    </source>
</reference>
<dbReference type="InterPro" id="IPR029058">
    <property type="entry name" value="AB_hydrolase_fold"/>
</dbReference>
<protein>
    <recommendedName>
        <fullName evidence="2">BD-FAE-like domain-containing protein</fullName>
    </recommendedName>
</protein>
<dbReference type="EMBL" id="BAAAVI010000066">
    <property type="protein sequence ID" value="GAA2899764.1"/>
    <property type="molecule type" value="Genomic_DNA"/>
</dbReference>
<sequence length="307" mass="32153">MTVPSFPAGLLAPPDPVALPLPPAARPAPGVRLVRGAVYTVRDGIRPLELDLWLPDEPRAPLPVIVAVHGGAWRTGLREDMGPRFRRWWPGPFARLARAGFAVACPSYRLSGEAVHPAQLDDLTAALRWLHARAGELGLDTGRVITWGESAGGHLAALLALTAPQRVPDGCTVAGCVVWYAPGDLTTLALHLPPGAYDPTDPHSPEARLIGAAIADAPARARAASPVTYVTADAPPFLILHGTGDSIIPVAQGEQLAAALREAGARADFRPVAGADHLWVGLSDHDVEHCFTASLEFARGCAAAPAP</sequence>
<dbReference type="RefSeq" id="WP_344979589.1">
    <property type="nucleotide sequence ID" value="NZ_BAAAVI010000066.1"/>
</dbReference>
<accession>A0ABN3W811</accession>
<evidence type="ECO:0000256" key="1">
    <source>
        <dbReference type="ARBA" id="ARBA00022801"/>
    </source>
</evidence>
<dbReference type="InterPro" id="IPR049492">
    <property type="entry name" value="BD-FAE-like_dom"/>
</dbReference>
<gene>
    <name evidence="3" type="ORF">GCM10010517_65310</name>
</gene>
<dbReference type="InterPro" id="IPR050300">
    <property type="entry name" value="GDXG_lipolytic_enzyme"/>
</dbReference>
<keyword evidence="1" id="KW-0378">Hydrolase</keyword>
<proteinExistence type="predicted"/>